<keyword evidence="7" id="KW-0067">ATP-binding</keyword>
<dbReference type="Proteomes" id="UP000428803">
    <property type="component" value="Chromosome"/>
</dbReference>
<evidence type="ECO:0000256" key="7">
    <source>
        <dbReference type="ARBA" id="ARBA00022840"/>
    </source>
</evidence>
<evidence type="ECO:0000256" key="9">
    <source>
        <dbReference type="ARBA" id="ARBA00059827"/>
    </source>
</evidence>
<dbReference type="Gene3D" id="3.30.565.10">
    <property type="entry name" value="Histidine kinase-like ATPase, C-terminal domain"/>
    <property type="match status" value="1"/>
</dbReference>
<dbReference type="InterPro" id="IPR036097">
    <property type="entry name" value="HisK_dim/P_sf"/>
</dbReference>
<comment type="function">
    <text evidence="9">Putative oxygen sensor; modulates the activity of FixJ, a transcriptional activator of nitrogen fixation fixK gene. FixL probably acts as a kinase that phosphorylates FixJ.</text>
</comment>
<feature type="domain" description="PAC" evidence="13">
    <location>
        <begin position="101"/>
        <end position="153"/>
    </location>
</feature>
<dbReference type="OrthoDB" id="9789238at2"/>
<evidence type="ECO:0000256" key="8">
    <source>
        <dbReference type="ARBA" id="ARBA00023012"/>
    </source>
</evidence>
<dbReference type="GO" id="GO:0005524">
    <property type="term" value="F:ATP binding"/>
    <property type="evidence" value="ECO:0007669"/>
    <property type="project" value="UniProtKB-KW"/>
</dbReference>
<keyword evidence="6 14" id="KW-0418">Kinase</keyword>
<evidence type="ECO:0000256" key="3">
    <source>
        <dbReference type="ARBA" id="ARBA00022553"/>
    </source>
</evidence>
<dbReference type="SMART" id="SM00388">
    <property type="entry name" value="HisKA"/>
    <property type="match status" value="1"/>
</dbReference>
<evidence type="ECO:0000256" key="10">
    <source>
        <dbReference type="ARBA" id="ARBA00070616"/>
    </source>
</evidence>
<dbReference type="KEGG" id="slaa:EUU25_06140"/>
<reference evidence="15" key="1">
    <citation type="submission" date="2019-01" db="EMBL/GenBank/DDBJ databases">
        <title>Sphingorhabdus lacus sp.nov., isolated from an oligotrophic freshwater lake.</title>
        <authorList>
            <person name="Park M."/>
        </authorList>
    </citation>
    <scope>NUCLEOTIDE SEQUENCE [LARGE SCALE GENOMIC DNA]</scope>
    <source>
        <strain evidence="15">IMCC1753</strain>
    </source>
</reference>
<dbReference type="PROSITE" id="PS50109">
    <property type="entry name" value="HIS_KIN"/>
    <property type="match status" value="1"/>
</dbReference>
<dbReference type="PANTHER" id="PTHR43065">
    <property type="entry name" value="SENSOR HISTIDINE KINASE"/>
    <property type="match status" value="1"/>
</dbReference>
<feature type="domain" description="Histidine kinase" evidence="11">
    <location>
        <begin position="301"/>
        <end position="516"/>
    </location>
</feature>
<dbReference type="InterPro" id="IPR003661">
    <property type="entry name" value="HisK_dim/P_dom"/>
</dbReference>
<organism evidence="14 15">
    <name type="scientific">Sphingorhabdus lacus</name>
    <dbReference type="NCBI Taxonomy" id="392610"/>
    <lineage>
        <taxon>Bacteria</taxon>
        <taxon>Pseudomonadati</taxon>
        <taxon>Pseudomonadota</taxon>
        <taxon>Alphaproteobacteria</taxon>
        <taxon>Sphingomonadales</taxon>
        <taxon>Sphingomonadaceae</taxon>
        <taxon>Sphingorhabdus</taxon>
    </lineage>
</organism>
<dbReference type="Gene3D" id="6.10.250.2580">
    <property type="match status" value="1"/>
</dbReference>
<evidence type="ECO:0000256" key="6">
    <source>
        <dbReference type="ARBA" id="ARBA00022777"/>
    </source>
</evidence>
<dbReference type="EC" id="2.7.13.3" evidence="2"/>
<evidence type="ECO:0000313" key="14">
    <source>
        <dbReference type="EMBL" id="QGY80230.1"/>
    </source>
</evidence>
<dbReference type="InterPro" id="IPR003594">
    <property type="entry name" value="HATPase_dom"/>
</dbReference>
<dbReference type="Gene3D" id="3.30.450.20">
    <property type="entry name" value="PAS domain"/>
    <property type="match status" value="2"/>
</dbReference>
<evidence type="ECO:0000256" key="1">
    <source>
        <dbReference type="ARBA" id="ARBA00000085"/>
    </source>
</evidence>
<dbReference type="EMBL" id="CP035733">
    <property type="protein sequence ID" value="QGY80230.1"/>
    <property type="molecule type" value="Genomic_DNA"/>
</dbReference>
<dbReference type="PROSITE" id="PS50113">
    <property type="entry name" value="PAC"/>
    <property type="match status" value="1"/>
</dbReference>
<dbReference type="PANTHER" id="PTHR43065:SF10">
    <property type="entry name" value="PEROXIDE STRESS-ACTIVATED HISTIDINE KINASE MAK3"/>
    <property type="match status" value="1"/>
</dbReference>
<dbReference type="Pfam" id="PF00989">
    <property type="entry name" value="PAS"/>
    <property type="match status" value="1"/>
</dbReference>
<evidence type="ECO:0000256" key="5">
    <source>
        <dbReference type="ARBA" id="ARBA00022741"/>
    </source>
</evidence>
<dbReference type="GO" id="GO:0000155">
    <property type="term" value="F:phosphorelay sensor kinase activity"/>
    <property type="evidence" value="ECO:0007669"/>
    <property type="project" value="InterPro"/>
</dbReference>
<evidence type="ECO:0000256" key="2">
    <source>
        <dbReference type="ARBA" id="ARBA00012438"/>
    </source>
</evidence>
<dbReference type="InterPro" id="IPR004358">
    <property type="entry name" value="Sig_transdc_His_kin-like_C"/>
</dbReference>
<dbReference type="GO" id="GO:0006355">
    <property type="term" value="P:regulation of DNA-templated transcription"/>
    <property type="evidence" value="ECO:0007669"/>
    <property type="project" value="InterPro"/>
</dbReference>
<dbReference type="InterPro" id="IPR013656">
    <property type="entry name" value="PAS_4"/>
</dbReference>
<comment type="catalytic activity">
    <reaction evidence="1">
        <text>ATP + protein L-histidine = ADP + protein N-phospho-L-histidine.</text>
        <dbReference type="EC" id="2.7.13.3"/>
    </reaction>
</comment>
<dbReference type="SMART" id="SM00387">
    <property type="entry name" value="HATPase_c"/>
    <property type="match status" value="1"/>
</dbReference>
<dbReference type="InterPro" id="IPR000700">
    <property type="entry name" value="PAS-assoc_C"/>
</dbReference>
<dbReference type="SMART" id="SM00091">
    <property type="entry name" value="PAS"/>
    <property type="match status" value="2"/>
</dbReference>
<keyword evidence="8" id="KW-0902">Two-component regulatory system</keyword>
<dbReference type="SUPFAM" id="SSF55874">
    <property type="entry name" value="ATPase domain of HSP90 chaperone/DNA topoisomerase II/histidine kinase"/>
    <property type="match status" value="1"/>
</dbReference>
<dbReference type="SUPFAM" id="SSF55785">
    <property type="entry name" value="PYP-like sensor domain (PAS domain)"/>
    <property type="match status" value="2"/>
</dbReference>
<dbReference type="InterPro" id="IPR035965">
    <property type="entry name" value="PAS-like_dom_sf"/>
</dbReference>
<dbReference type="InterPro" id="IPR005467">
    <property type="entry name" value="His_kinase_dom"/>
</dbReference>
<dbReference type="PROSITE" id="PS50112">
    <property type="entry name" value="PAS"/>
    <property type="match status" value="1"/>
</dbReference>
<evidence type="ECO:0000256" key="4">
    <source>
        <dbReference type="ARBA" id="ARBA00022679"/>
    </source>
</evidence>
<keyword evidence="15" id="KW-1185">Reference proteome</keyword>
<dbReference type="PRINTS" id="PR00344">
    <property type="entry name" value="BCTRLSENSOR"/>
</dbReference>
<keyword evidence="4" id="KW-0808">Transferase</keyword>
<dbReference type="Pfam" id="PF02518">
    <property type="entry name" value="HATPase_c"/>
    <property type="match status" value="1"/>
</dbReference>
<evidence type="ECO:0000259" key="11">
    <source>
        <dbReference type="PROSITE" id="PS50109"/>
    </source>
</evidence>
<dbReference type="CDD" id="cd00082">
    <property type="entry name" value="HisKA"/>
    <property type="match status" value="1"/>
</dbReference>
<evidence type="ECO:0000313" key="15">
    <source>
        <dbReference type="Proteomes" id="UP000428803"/>
    </source>
</evidence>
<dbReference type="CDD" id="cd00130">
    <property type="entry name" value="PAS"/>
    <property type="match status" value="2"/>
</dbReference>
<dbReference type="SUPFAM" id="SSF47384">
    <property type="entry name" value="Homodimeric domain of signal transducing histidine kinase"/>
    <property type="match status" value="1"/>
</dbReference>
<accession>A0A6I6L324</accession>
<proteinExistence type="predicted"/>
<dbReference type="InterPro" id="IPR000014">
    <property type="entry name" value="PAS"/>
</dbReference>
<name>A0A6I6L324_9SPHN</name>
<gene>
    <name evidence="14" type="ORF">EUU25_06140</name>
</gene>
<dbReference type="FunFam" id="3.30.450.20:FF:000060">
    <property type="entry name" value="Sensor protein FixL"/>
    <property type="match status" value="1"/>
</dbReference>
<dbReference type="InterPro" id="IPR036890">
    <property type="entry name" value="HATPase_C_sf"/>
</dbReference>
<keyword evidence="5" id="KW-0547">Nucleotide-binding</keyword>
<dbReference type="InterPro" id="IPR013767">
    <property type="entry name" value="PAS_fold"/>
</dbReference>
<dbReference type="Gene3D" id="1.10.287.130">
    <property type="match status" value="1"/>
</dbReference>
<dbReference type="Pfam" id="PF08448">
    <property type="entry name" value="PAS_4"/>
    <property type="match status" value="1"/>
</dbReference>
<dbReference type="Pfam" id="PF00512">
    <property type="entry name" value="HisKA"/>
    <property type="match status" value="1"/>
</dbReference>
<dbReference type="AlphaFoldDB" id="A0A6I6L324"/>
<evidence type="ECO:0000259" key="12">
    <source>
        <dbReference type="PROSITE" id="PS50112"/>
    </source>
</evidence>
<feature type="domain" description="PAS" evidence="12">
    <location>
        <begin position="154"/>
        <end position="224"/>
    </location>
</feature>
<protein>
    <recommendedName>
        <fullName evidence="10">Sensor protein FixL</fullName>
        <ecNumber evidence="2">2.7.13.3</ecNumber>
    </recommendedName>
</protein>
<keyword evidence="3" id="KW-0597">Phosphoprotein</keyword>
<sequence length="522" mass="57231">MPLVGIPKASPVTASLEPRCTVDGFGQDLTRSALRAVTGYVVSTLDRNGVIIEINDDAQAILRRPLSSLLGNPHDLLYPLDERAAGQPIADREMASRDGKLERDAWRVRGDGTEFLAQLTIDPLLDEDGRVLGFGCIERDITHEVSVRTSFEAREQHLRSILATVPDAMIVIDEKGRITSFSAAAERLFGFLEQELLGANISCLMPEPDRSRHDQYIAHYLSTGERRIIGIGRIVVGQRRDGTTFPMELSVGEAGEQGSRVFTGFIRDLSAKERDELEIKTLQAELVHVSRISAMGTMASTLAHELNQPLTAIANYLETVRDVLDGQSSLPPDKLRDAVSEAAEEALRAGNIVRRLRDFVGRGEVEKTIEGLRELIEEAAKLALLGARERGVRSFFTLDPAASPVLVDRIQIQQVLVNLMRNAVEAMVDVSRRELRVSTRLTPGGFVEVSIADSGTGIAPEIWPRLFDAFVSGKADGMGLGLSICRTIIEAHGGRIWAEQPPDGGTIFLFTLIHARTEDTDD</sequence>
<dbReference type="NCBIfam" id="TIGR00229">
    <property type="entry name" value="sensory_box"/>
    <property type="match status" value="2"/>
</dbReference>
<evidence type="ECO:0000259" key="13">
    <source>
        <dbReference type="PROSITE" id="PS50113"/>
    </source>
</evidence>